<dbReference type="SUPFAM" id="SSF63724">
    <property type="entry name" value="Cytolysin/lectin"/>
    <property type="match status" value="1"/>
</dbReference>
<keyword evidence="3" id="KW-1052">Target cell membrane</keyword>
<dbReference type="AlphaFoldDB" id="A0AAQ4QMY4"/>
<reference evidence="6" key="2">
    <citation type="submission" date="2025-08" db="UniProtKB">
        <authorList>
            <consortium name="Ensembl"/>
        </authorList>
    </citation>
    <scope>IDENTIFICATION</scope>
</reference>
<evidence type="ECO:0000313" key="7">
    <source>
        <dbReference type="Proteomes" id="UP000007635"/>
    </source>
</evidence>
<dbReference type="GO" id="GO:0046931">
    <property type="term" value="P:pore complex assembly"/>
    <property type="evidence" value="ECO:0007669"/>
    <property type="project" value="InterPro"/>
</dbReference>
<dbReference type="GO" id="GO:0046930">
    <property type="term" value="C:pore complex"/>
    <property type="evidence" value="ECO:0007669"/>
    <property type="project" value="InterPro"/>
</dbReference>
<dbReference type="Gene3D" id="2.60.270.20">
    <property type="entry name" value="Cytolysin/lectin"/>
    <property type="match status" value="1"/>
</dbReference>
<evidence type="ECO:0000256" key="1">
    <source>
        <dbReference type="ARBA" id="ARBA00004175"/>
    </source>
</evidence>
<evidence type="ECO:0000256" key="2">
    <source>
        <dbReference type="ARBA" id="ARBA00004532"/>
    </source>
</evidence>
<dbReference type="InterPro" id="IPR015926">
    <property type="entry name" value="Cytolysin/lectin"/>
</dbReference>
<evidence type="ECO:0000256" key="4">
    <source>
        <dbReference type="ARBA" id="ARBA00023298"/>
    </source>
</evidence>
<dbReference type="PANTHER" id="PTHR40388">
    <property type="entry name" value="BRYOPORIN"/>
    <property type="match status" value="1"/>
</dbReference>
<proteinExistence type="predicted"/>
<dbReference type="Ensembl" id="ENSGACT00000040060.1">
    <property type="protein sequence ID" value="ENSGACP00000052664.1"/>
    <property type="gene ID" value="ENSGACG00000023251.1"/>
</dbReference>
<dbReference type="GO" id="GO:0015267">
    <property type="term" value="F:channel activity"/>
    <property type="evidence" value="ECO:0007669"/>
    <property type="project" value="InterPro"/>
</dbReference>
<keyword evidence="5" id="KW-0166">Nematocyst</keyword>
<sequence>MNWHSENVILIQRECKVTLTNNSSRYTLHGPRLYVRVGRCMEPLPPRIQPSSSGEALFTKPSVQTKGCFGVFTYDLLNVSTKECSKRIAVLYRVPFDRNKKSNQFGVGIFDTSKECDLDLFNEMSKNENAAFVSGEANGPSLHHEGDNVTITATMSGCSKSIMKVVLID</sequence>
<name>A0AAQ4QMY4_GASAC</name>
<organism evidence="6 7">
    <name type="scientific">Gasterosteus aculeatus aculeatus</name>
    <name type="common">three-spined stickleback</name>
    <dbReference type="NCBI Taxonomy" id="481459"/>
    <lineage>
        <taxon>Eukaryota</taxon>
        <taxon>Metazoa</taxon>
        <taxon>Chordata</taxon>
        <taxon>Craniata</taxon>
        <taxon>Vertebrata</taxon>
        <taxon>Euteleostomi</taxon>
        <taxon>Actinopterygii</taxon>
        <taxon>Neopterygii</taxon>
        <taxon>Teleostei</taxon>
        <taxon>Neoteleostei</taxon>
        <taxon>Acanthomorphata</taxon>
        <taxon>Eupercaria</taxon>
        <taxon>Perciformes</taxon>
        <taxon>Cottioidei</taxon>
        <taxon>Gasterosteales</taxon>
        <taxon>Gasterosteidae</taxon>
        <taxon>Gasterosteus</taxon>
    </lineage>
</organism>
<reference evidence="6" key="3">
    <citation type="submission" date="2025-09" db="UniProtKB">
        <authorList>
            <consortium name="Ensembl"/>
        </authorList>
    </citation>
    <scope>IDENTIFICATION</scope>
</reference>
<dbReference type="InterPro" id="IPR050677">
    <property type="entry name" value="Actinoporin_PFT"/>
</dbReference>
<dbReference type="GO" id="GO:0042151">
    <property type="term" value="C:nematocyst"/>
    <property type="evidence" value="ECO:0007669"/>
    <property type="project" value="UniProtKB-SubCell"/>
</dbReference>
<dbReference type="Pfam" id="PF06369">
    <property type="entry name" value="Anemone_cytotox"/>
    <property type="match status" value="1"/>
</dbReference>
<dbReference type="InterPro" id="IPR009104">
    <property type="entry name" value="Anemon_actinoporin-like"/>
</dbReference>
<evidence type="ECO:0000256" key="5">
    <source>
        <dbReference type="ARBA" id="ARBA00023331"/>
    </source>
</evidence>
<keyword evidence="4" id="KW-0472">Membrane</keyword>
<evidence type="ECO:0000256" key="3">
    <source>
        <dbReference type="ARBA" id="ARBA00022537"/>
    </source>
</evidence>
<protein>
    <submittedName>
        <fullName evidence="6">Uncharacterized protein</fullName>
    </submittedName>
</protein>
<accession>A0AAQ4QMY4</accession>
<reference evidence="6 7" key="1">
    <citation type="journal article" date="2021" name="G3 (Bethesda)">
        <title>Improved contiguity of the threespine stickleback genome using long-read sequencing.</title>
        <authorList>
            <person name="Nath S."/>
            <person name="Shaw D.E."/>
            <person name="White M.A."/>
        </authorList>
    </citation>
    <scope>NUCLEOTIDE SEQUENCE [LARGE SCALE GENOMIC DNA]</scope>
    <source>
        <strain evidence="6 7">Lake Benthic</strain>
    </source>
</reference>
<dbReference type="GO" id="GO:0051715">
    <property type="term" value="P:cytolysis in another organism"/>
    <property type="evidence" value="ECO:0007669"/>
    <property type="project" value="InterPro"/>
</dbReference>
<evidence type="ECO:0000313" key="6">
    <source>
        <dbReference type="Ensembl" id="ENSGACP00000052664.1"/>
    </source>
</evidence>
<keyword evidence="4" id="KW-1053">Target membrane</keyword>
<comment type="subcellular location">
    <subcellularLocation>
        <location evidence="2">Nematocyst</location>
    </subcellularLocation>
    <subcellularLocation>
        <location evidence="1">Target cell membrane</location>
    </subcellularLocation>
</comment>
<dbReference type="GO" id="GO:0044218">
    <property type="term" value="C:other organism cell membrane"/>
    <property type="evidence" value="ECO:0007669"/>
    <property type="project" value="UniProtKB-KW"/>
</dbReference>
<dbReference type="Proteomes" id="UP000007635">
    <property type="component" value="Chromosome XXI"/>
</dbReference>
<dbReference type="GeneTree" id="ENSGT00940000164286"/>
<dbReference type="GO" id="GO:0006812">
    <property type="term" value="P:monoatomic cation transport"/>
    <property type="evidence" value="ECO:0007669"/>
    <property type="project" value="InterPro"/>
</dbReference>
<keyword evidence="7" id="KW-1185">Reference proteome</keyword>
<dbReference type="PANTHER" id="PTHR40388:SF2">
    <property type="entry name" value="ACTINOPORIN-LIKE PROTEIN"/>
    <property type="match status" value="1"/>
</dbReference>